<evidence type="ECO:0000256" key="1">
    <source>
        <dbReference type="ARBA" id="ARBA00004123"/>
    </source>
</evidence>
<evidence type="ECO:0000256" key="4">
    <source>
        <dbReference type="ARBA" id="ARBA00023163"/>
    </source>
</evidence>
<dbReference type="PROSITE" id="PS50863">
    <property type="entry name" value="B3"/>
    <property type="match status" value="1"/>
</dbReference>
<dbReference type="InterPro" id="IPR044837">
    <property type="entry name" value="REM16-like"/>
</dbReference>
<dbReference type="AlphaFoldDB" id="M8CX37"/>
<accession>M8CX37</accession>
<evidence type="ECO:0000256" key="3">
    <source>
        <dbReference type="ARBA" id="ARBA00023125"/>
    </source>
</evidence>
<evidence type="ECO:0000256" key="5">
    <source>
        <dbReference type="ARBA" id="ARBA00023242"/>
    </source>
</evidence>
<dbReference type="EnsemblPlants" id="EMT28356">
    <property type="protein sequence ID" value="EMT28356"/>
    <property type="gene ID" value="F775_42513"/>
</dbReference>
<dbReference type="SUPFAM" id="SSF101936">
    <property type="entry name" value="DNA-binding pseudobarrel domain"/>
    <property type="match status" value="1"/>
</dbReference>
<organism evidence="6">
    <name type="scientific">Aegilops tauschii</name>
    <name type="common">Tausch's goatgrass</name>
    <name type="synonym">Aegilops squarrosa</name>
    <dbReference type="NCBI Taxonomy" id="37682"/>
    <lineage>
        <taxon>Eukaryota</taxon>
        <taxon>Viridiplantae</taxon>
        <taxon>Streptophyta</taxon>
        <taxon>Embryophyta</taxon>
        <taxon>Tracheophyta</taxon>
        <taxon>Spermatophyta</taxon>
        <taxon>Magnoliopsida</taxon>
        <taxon>Liliopsida</taxon>
        <taxon>Poales</taxon>
        <taxon>Poaceae</taxon>
        <taxon>BOP clade</taxon>
        <taxon>Pooideae</taxon>
        <taxon>Triticodae</taxon>
        <taxon>Triticeae</taxon>
        <taxon>Triticinae</taxon>
        <taxon>Aegilops</taxon>
    </lineage>
</organism>
<keyword evidence="3" id="KW-0238">DNA-binding</keyword>
<dbReference type="PANTHER" id="PTHR31391">
    <property type="entry name" value="B3 DOMAIN-CONTAINING PROTEIN OS11G0197600-RELATED"/>
    <property type="match status" value="1"/>
</dbReference>
<keyword evidence="5" id="KW-0539">Nucleus</keyword>
<comment type="subcellular location">
    <subcellularLocation>
        <location evidence="1">Nucleus</location>
    </subcellularLocation>
</comment>
<dbReference type="InterPro" id="IPR015300">
    <property type="entry name" value="DNA-bd_pseudobarrel_sf"/>
</dbReference>
<name>M8CX37_AEGTA</name>
<evidence type="ECO:0000313" key="6">
    <source>
        <dbReference type="EnsemblPlants" id="EMT28356"/>
    </source>
</evidence>
<reference evidence="6" key="1">
    <citation type="submission" date="2015-06" db="UniProtKB">
        <authorList>
            <consortium name="EnsemblPlants"/>
        </authorList>
    </citation>
    <scope>IDENTIFICATION</scope>
</reference>
<keyword evidence="2" id="KW-0805">Transcription regulation</keyword>
<dbReference type="GO" id="GO:0003677">
    <property type="term" value="F:DNA binding"/>
    <property type="evidence" value="ECO:0007669"/>
    <property type="project" value="UniProtKB-KW"/>
</dbReference>
<dbReference type="PANTHER" id="PTHR31391:SF70">
    <property type="entry name" value="B3 DOMAIN-CONTAINING PROTEIN OS03G0622200"/>
    <property type="match status" value="1"/>
</dbReference>
<protein>
    <submittedName>
        <fullName evidence="6">Uncharacterized protein</fullName>
    </submittedName>
</protein>
<evidence type="ECO:0000256" key="2">
    <source>
        <dbReference type="ARBA" id="ARBA00023015"/>
    </source>
</evidence>
<dbReference type="Pfam" id="PF02362">
    <property type="entry name" value="B3"/>
    <property type="match status" value="1"/>
</dbReference>
<sequence>MVVAGEMMVDEKGRYYHGSVARGFNCRRWSKFVRDNRLREGYVCVFELMKGTRKATMTVHVLRKVDDKFVLLS</sequence>
<dbReference type="InterPro" id="IPR003340">
    <property type="entry name" value="B3_DNA-bd"/>
</dbReference>
<proteinExistence type="predicted"/>
<dbReference type="GO" id="GO:0005634">
    <property type="term" value="C:nucleus"/>
    <property type="evidence" value="ECO:0007669"/>
    <property type="project" value="UniProtKB-SubCell"/>
</dbReference>
<keyword evidence="4" id="KW-0804">Transcription</keyword>
<dbReference type="Gene3D" id="2.40.330.10">
    <property type="entry name" value="DNA-binding pseudobarrel domain"/>
    <property type="match status" value="1"/>
</dbReference>